<dbReference type="Proteomes" id="UP000295129">
    <property type="component" value="Unassembled WGS sequence"/>
</dbReference>
<evidence type="ECO:0000256" key="5">
    <source>
        <dbReference type="ARBA" id="ARBA00023136"/>
    </source>
</evidence>
<sequence>MKTTTSPLADTRGGTVRVWDLPTRIFHWLLVFSFTGAWLTAESERYRDVHLMFGYTVAGLLLFRIVWGFTGSRWARFSSFVFPPSRLAGYLHSLRARRPQHHAGHNPLGALAVFLLLGLGLATAACGFATYQELGGKWLKEVHEAGAQLMLAIVIVHVMGVIVSSLLHRENLARAMVTGSKRGRPDEGIASRHAVVGVLLLVAVLAFWSADRAGWLGTPVVAEPTHAAHQARD</sequence>
<feature type="transmembrane region" description="Helical" evidence="6">
    <location>
        <begin position="25"/>
        <end position="41"/>
    </location>
</feature>
<evidence type="ECO:0000256" key="4">
    <source>
        <dbReference type="ARBA" id="ARBA00022989"/>
    </source>
</evidence>
<dbReference type="GO" id="GO:0022904">
    <property type="term" value="P:respiratory electron transport chain"/>
    <property type="evidence" value="ECO:0007669"/>
    <property type="project" value="InterPro"/>
</dbReference>
<dbReference type="EMBL" id="SNVV01000002">
    <property type="protein sequence ID" value="TDN56144.1"/>
    <property type="molecule type" value="Genomic_DNA"/>
</dbReference>
<dbReference type="InterPro" id="IPR016174">
    <property type="entry name" value="Di-haem_cyt_TM"/>
</dbReference>
<comment type="caution">
    <text evidence="8">The sequence shown here is derived from an EMBL/GenBank/DDBJ whole genome shotgun (WGS) entry which is preliminary data.</text>
</comment>
<evidence type="ECO:0000259" key="7">
    <source>
        <dbReference type="Pfam" id="PF01292"/>
    </source>
</evidence>
<keyword evidence="2" id="KW-1003">Cell membrane</keyword>
<proteinExistence type="predicted"/>
<accession>A0A4R6EEG6</accession>
<keyword evidence="4 6" id="KW-1133">Transmembrane helix</keyword>
<dbReference type="PANTHER" id="PTHR30485:SF2">
    <property type="entry name" value="BLL0597 PROTEIN"/>
    <property type="match status" value="1"/>
</dbReference>
<evidence type="ECO:0000313" key="9">
    <source>
        <dbReference type="Proteomes" id="UP000295129"/>
    </source>
</evidence>
<feature type="transmembrane region" description="Helical" evidence="6">
    <location>
        <begin position="189"/>
        <end position="210"/>
    </location>
</feature>
<dbReference type="AlphaFoldDB" id="A0A4R6EEG6"/>
<protein>
    <submittedName>
        <fullName evidence="8">Cytochrome b</fullName>
    </submittedName>
</protein>
<keyword evidence="9" id="KW-1185">Reference proteome</keyword>
<dbReference type="InterPro" id="IPR051542">
    <property type="entry name" value="Hydrogenase_cytochrome"/>
</dbReference>
<dbReference type="OrthoDB" id="196472at2"/>
<feature type="transmembrane region" description="Helical" evidence="6">
    <location>
        <begin position="108"/>
        <end position="130"/>
    </location>
</feature>
<dbReference type="RefSeq" id="WP_133588351.1">
    <property type="nucleotide sequence ID" value="NZ_SNVV01000002.1"/>
</dbReference>
<dbReference type="Pfam" id="PF01292">
    <property type="entry name" value="Ni_hydr_CYTB"/>
    <property type="match status" value="1"/>
</dbReference>
<dbReference type="SUPFAM" id="SSF81342">
    <property type="entry name" value="Transmembrane di-heme cytochromes"/>
    <property type="match status" value="1"/>
</dbReference>
<dbReference type="GO" id="GO:0009055">
    <property type="term" value="F:electron transfer activity"/>
    <property type="evidence" value="ECO:0007669"/>
    <property type="project" value="InterPro"/>
</dbReference>
<dbReference type="Gene3D" id="1.20.950.20">
    <property type="entry name" value="Transmembrane di-heme cytochromes, Chain C"/>
    <property type="match status" value="1"/>
</dbReference>
<feature type="domain" description="Cytochrome b561 bacterial/Ni-hydrogenase" evidence="7">
    <location>
        <begin position="18"/>
        <end position="179"/>
    </location>
</feature>
<evidence type="ECO:0000256" key="3">
    <source>
        <dbReference type="ARBA" id="ARBA00022692"/>
    </source>
</evidence>
<dbReference type="InterPro" id="IPR011577">
    <property type="entry name" value="Cyt_b561_bac/Ni-Hgenase"/>
</dbReference>
<evidence type="ECO:0000256" key="6">
    <source>
        <dbReference type="SAM" id="Phobius"/>
    </source>
</evidence>
<reference evidence="8 9" key="1">
    <citation type="submission" date="2019-03" db="EMBL/GenBank/DDBJ databases">
        <title>Genomic Encyclopedia of Type Strains, Phase IV (KMG-IV): sequencing the most valuable type-strain genomes for metagenomic binning, comparative biology and taxonomic classification.</title>
        <authorList>
            <person name="Goeker M."/>
        </authorList>
    </citation>
    <scope>NUCLEOTIDE SEQUENCE [LARGE SCALE GENOMIC DNA]</scope>
    <source>
        <strain evidence="8 9">DSM 12121</strain>
    </source>
</reference>
<evidence type="ECO:0000313" key="8">
    <source>
        <dbReference type="EMBL" id="TDN56144.1"/>
    </source>
</evidence>
<dbReference type="GO" id="GO:0005886">
    <property type="term" value="C:plasma membrane"/>
    <property type="evidence" value="ECO:0007669"/>
    <property type="project" value="UniProtKB-SubCell"/>
</dbReference>
<dbReference type="PANTHER" id="PTHR30485">
    <property type="entry name" value="NI/FE-HYDROGENASE 1 B-TYPE CYTOCHROME SUBUNIT"/>
    <property type="match status" value="1"/>
</dbReference>
<feature type="transmembrane region" description="Helical" evidence="6">
    <location>
        <begin position="53"/>
        <end position="71"/>
    </location>
</feature>
<comment type="subcellular location">
    <subcellularLocation>
        <location evidence="1">Cell membrane</location>
        <topology evidence="1">Multi-pass membrane protein</topology>
    </subcellularLocation>
</comment>
<gene>
    <name evidence="8" type="ORF">C7389_10279</name>
</gene>
<dbReference type="GO" id="GO:0020037">
    <property type="term" value="F:heme binding"/>
    <property type="evidence" value="ECO:0007669"/>
    <property type="project" value="TreeGrafter"/>
</dbReference>
<feature type="transmembrane region" description="Helical" evidence="6">
    <location>
        <begin position="150"/>
        <end position="168"/>
    </location>
</feature>
<evidence type="ECO:0000256" key="1">
    <source>
        <dbReference type="ARBA" id="ARBA00004651"/>
    </source>
</evidence>
<name>A0A4R6EEG6_9RHOO</name>
<organism evidence="8 9">
    <name type="scientific">Azoarcus indigens</name>
    <dbReference type="NCBI Taxonomy" id="29545"/>
    <lineage>
        <taxon>Bacteria</taxon>
        <taxon>Pseudomonadati</taxon>
        <taxon>Pseudomonadota</taxon>
        <taxon>Betaproteobacteria</taxon>
        <taxon>Rhodocyclales</taxon>
        <taxon>Zoogloeaceae</taxon>
        <taxon>Azoarcus</taxon>
    </lineage>
</organism>
<keyword evidence="3 6" id="KW-0812">Transmembrane</keyword>
<keyword evidence="5 6" id="KW-0472">Membrane</keyword>
<evidence type="ECO:0000256" key="2">
    <source>
        <dbReference type="ARBA" id="ARBA00022475"/>
    </source>
</evidence>